<accession>A0A640T8M5</accession>
<dbReference type="Proteomes" id="UP001210609">
    <property type="component" value="Chromosome"/>
</dbReference>
<dbReference type="RefSeq" id="WP_159484141.1">
    <property type="nucleotide sequence ID" value="NZ_BLIP01000001.1"/>
</dbReference>
<dbReference type="AlphaFoldDB" id="A0A640T8M5"/>
<gene>
    <name evidence="1" type="ORF">Sliba_05460</name>
    <name evidence="2" type="ORF">STRLI_000616</name>
</gene>
<evidence type="ECO:0000313" key="1">
    <source>
        <dbReference type="EMBL" id="GFE20093.1"/>
    </source>
</evidence>
<protein>
    <submittedName>
        <fullName evidence="1">Uncharacterized protein</fullName>
    </submittedName>
</protein>
<dbReference type="EMBL" id="BLIP01000001">
    <property type="protein sequence ID" value="GFE20093.1"/>
    <property type="molecule type" value="Genomic_DNA"/>
</dbReference>
<sequence>MPDPRARLLAEHRQRIAHDGTGIPPRWDNLSDQEQRLLLGEAEEWLRAAVEAGLTPLADRPTDKHMAVYVDDEGFLYGEYPTVPPSDSLLRLVWASEMAVSKQESEYEGVEFRLIGWSQ</sequence>
<evidence type="ECO:0000313" key="4">
    <source>
        <dbReference type="Proteomes" id="UP001210609"/>
    </source>
</evidence>
<reference evidence="2 4" key="2">
    <citation type="submission" date="2022-12" db="EMBL/GenBank/DDBJ databases">
        <authorList>
            <person name="Ruckert C."/>
            <person name="Busche T."/>
            <person name="Kalinowski J."/>
            <person name="Wittmann C."/>
        </authorList>
    </citation>
    <scope>NUCLEOTIDE SEQUENCE [LARGE SCALE GENOMIC DNA]</scope>
    <source>
        <strain evidence="2 4">DSM 40555</strain>
    </source>
</reference>
<keyword evidence="4" id="KW-1185">Reference proteome</keyword>
<reference evidence="1 3" key="1">
    <citation type="submission" date="2019-12" db="EMBL/GenBank/DDBJ databases">
        <title>Whole genome shotgun sequence of Streptomyces libani subsp. libani NBRC 13452.</title>
        <authorList>
            <person name="Ichikawa N."/>
            <person name="Kimura A."/>
            <person name="Kitahashi Y."/>
            <person name="Komaki H."/>
            <person name="Tamura T."/>
        </authorList>
    </citation>
    <scope>NUCLEOTIDE SEQUENCE [LARGE SCALE GENOMIC DNA]</scope>
    <source>
        <strain evidence="1 3">NBRC 13452</strain>
    </source>
</reference>
<evidence type="ECO:0000313" key="3">
    <source>
        <dbReference type="Proteomes" id="UP000429552"/>
    </source>
</evidence>
<dbReference type="Proteomes" id="UP000429552">
    <property type="component" value="Unassembled WGS sequence"/>
</dbReference>
<organism evidence="1 3">
    <name type="scientific">Streptomyces nigrescens</name>
    <dbReference type="NCBI Taxonomy" id="1920"/>
    <lineage>
        <taxon>Bacteria</taxon>
        <taxon>Bacillati</taxon>
        <taxon>Actinomycetota</taxon>
        <taxon>Actinomycetes</taxon>
        <taxon>Kitasatosporales</taxon>
        <taxon>Streptomycetaceae</taxon>
        <taxon>Streptomyces</taxon>
    </lineage>
</organism>
<dbReference type="EMBL" id="CP114202">
    <property type="protein sequence ID" value="WAT94944.1"/>
    <property type="molecule type" value="Genomic_DNA"/>
</dbReference>
<proteinExistence type="predicted"/>
<evidence type="ECO:0000313" key="2">
    <source>
        <dbReference type="EMBL" id="WAT94944.1"/>
    </source>
</evidence>
<name>A0A640T8M5_STRNI</name>